<evidence type="ECO:0000256" key="1">
    <source>
        <dbReference type="ARBA" id="ARBA00004123"/>
    </source>
</evidence>
<keyword evidence="7" id="KW-1185">Reference proteome</keyword>
<evidence type="ECO:0000256" key="2">
    <source>
        <dbReference type="ARBA" id="ARBA00023015"/>
    </source>
</evidence>
<protein>
    <submittedName>
        <fullName evidence="6">Uncharacterized protein</fullName>
    </submittedName>
</protein>
<name>A0AAV8Y0V4_9CUCU</name>
<dbReference type="AlphaFoldDB" id="A0AAV8Y0V4"/>
<keyword evidence="2" id="KW-0805">Transcription regulation</keyword>
<dbReference type="GO" id="GO:0005634">
    <property type="term" value="C:nucleus"/>
    <property type="evidence" value="ECO:0007669"/>
    <property type="project" value="UniProtKB-SubCell"/>
</dbReference>
<evidence type="ECO:0000256" key="5">
    <source>
        <dbReference type="ARBA" id="ARBA00023242"/>
    </source>
</evidence>
<evidence type="ECO:0000313" key="6">
    <source>
        <dbReference type="EMBL" id="KAJ8944998.1"/>
    </source>
</evidence>
<evidence type="ECO:0000313" key="7">
    <source>
        <dbReference type="Proteomes" id="UP001162162"/>
    </source>
</evidence>
<reference evidence="6" key="1">
    <citation type="journal article" date="2023" name="Insect Mol. Biol.">
        <title>Genome sequencing provides insights into the evolution of gene families encoding plant cell wall-degrading enzymes in longhorned beetles.</title>
        <authorList>
            <person name="Shin N.R."/>
            <person name="Okamura Y."/>
            <person name="Kirsch R."/>
            <person name="Pauchet Y."/>
        </authorList>
    </citation>
    <scope>NUCLEOTIDE SEQUENCE</scope>
    <source>
        <strain evidence="6">AMC_N1</strain>
    </source>
</reference>
<keyword evidence="3" id="KW-0238">DNA-binding</keyword>
<dbReference type="GO" id="GO:0000981">
    <property type="term" value="F:DNA-binding transcription factor activity, RNA polymerase II-specific"/>
    <property type="evidence" value="ECO:0007669"/>
    <property type="project" value="TreeGrafter"/>
</dbReference>
<accession>A0AAV8Y0V4</accession>
<comment type="subcellular location">
    <subcellularLocation>
        <location evidence="1">Nucleus</location>
    </subcellularLocation>
</comment>
<keyword evidence="4" id="KW-0804">Transcription</keyword>
<dbReference type="GO" id="GO:0000978">
    <property type="term" value="F:RNA polymerase II cis-regulatory region sequence-specific DNA binding"/>
    <property type="evidence" value="ECO:0007669"/>
    <property type="project" value="TreeGrafter"/>
</dbReference>
<dbReference type="PANTHER" id="PTHR46062:SF1">
    <property type="entry name" value="LP12374P"/>
    <property type="match status" value="1"/>
</dbReference>
<gene>
    <name evidence="6" type="ORF">NQ318_010200</name>
</gene>
<evidence type="ECO:0000256" key="3">
    <source>
        <dbReference type="ARBA" id="ARBA00023125"/>
    </source>
</evidence>
<dbReference type="Proteomes" id="UP001162162">
    <property type="component" value="Unassembled WGS sequence"/>
</dbReference>
<comment type="caution">
    <text evidence="6">The sequence shown here is derived from an EMBL/GenBank/DDBJ whole genome shotgun (WGS) entry which is preliminary data.</text>
</comment>
<evidence type="ECO:0000256" key="4">
    <source>
        <dbReference type="ARBA" id="ARBA00023163"/>
    </source>
</evidence>
<dbReference type="PANTHER" id="PTHR46062">
    <property type="entry name" value="STEROL REGULATORY ELEMENT-BINDING PROTEIN"/>
    <property type="match status" value="1"/>
</dbReference>
<proteinExistence type="predicted"/>
<organism evidence="6 7">
    <name type="scientific">Aromia moschata</name>
    <dbReference type="NCBI Taxonomy" id="1265417"/>
    <lineage>
        <taxon>Eukaryota</taxon>
        <taxon>Metazoa</taxon>
        <taxon>Ecdysozoa</taxon>
        <taxon>Arthropoda</taxon>
        <taxon>Hexapoda</taxon>
        <taxon>Insecta</taxon>
        <taxon>Pterygota</taxon>
        <taxon>Neoptera</taxon>
        <taxon>Endopterygota</taxon>
        <taxon>Coleoptera</taxon>
        <taxon>Polyphaga</taxon>
        <taxon>Cucujiformia</taxon>
        <taxon>Chrysomeloidea</taxon>
        <taxon>Cerambycidae</taxon>
        <taxon>Cerambycinae</taxon>
        <taxon>Callichromatini</taxon>
        <taxon>Aromia</taxon>
    </lineage>
</organism>
<keyword evidence="5" id="KW-0539">Nucleus</keyword>
<sequence length="327" mass="37598">MELHRSCSKLLNCDRHLYYLGLAKLSSTNSCDAIPTRLKWLFTPYGYKFFISHKFTKEVKNRNLPFSSIGNIIDPLAIQMKIYREHLLEMAMQILVSPGQKSETNQDKKTDINDALKYIELLRDNVVVDARTVFGASHEQNCQDLVAQWWSTFVAIACHWLLDDETNFEHLYKKIELIPETLAVLNDPLPKAIVAAFIARKDYLISDRKVAPRKILQQCDYASHLLADSLTLTSCKKKDNLVLLAQLVVCDWLLETRTSLWEDSVDDGLKAPVSNYVLTTFQADLSSVRSIAEHIPHFFPFVMSDHLSFSDEDMEELLYYKRTTDAI</sequence>
<dbReference type="EMBL" id="JAPWTK010000231">
    <property type="protein sequence ID" value="KAJ8944998.1"/>
    <property type="molecule type" value="Genomic_DNA"/>
</dbReference>